<reference evidence="1 2" key="1">
    <citation type="journal article" date="2010" name="Nature">
        <title>Comparative genomics reveals mobile pathogenicity chromosomes in Fusarium.</title>
        <authorList>
            <person name="Ma L.J."/>
            <person name="van der Does H.C."/>
            <person name="Borkovich K.A."/>
            <person name="Coleman J.J."/>
            <person name="Daboussi M.J."/>
            <person name="Di Pietro A."/>
            <person name="Dufresne M."/>
            <person name="Freitag M."/>
            <person name="Grabherr M."/>
            <person name="Henrissat B."/>
            <person name="Houterman P.M."/>
            <person name="Kang S."/>
            <person name="Shim W.B."/>
            <person name="Woloshuk C."/>
            <person name="Xie X."/>
            <person name="Xu J.R."/>
            <person name="Antoniw J."/>
            <person name="Baker S.E."/>
            <person name="Bluhm B.H."/>
            <person name="Breakspear A."/>
            <person name="Brown D.W."/>
            <person name="Butchko R.A."/>
            <person name="Chapman S."/>
            <person name="Coulson R."/>
            <person name="Coutinho P.M."/>
            <person name="Danchin E.G."/>
            <person name="Diener A."/>
            <person name="Gale L.R."/>
            <person name="Gardiner D.M."/>
            <person name="Goff S."/>
            <person name="Hammond-Kosack K.E."/>
            <person name="Hilburn K."/>
            <person name="Hua-Van A."/>
            <person name="Jonkers W."/>
            <person name="Kazan K."/>
            <person name="Kodira C.D."/>
            <person name="Koehrsen M."/>
            <person name="Kumar L."/>
            <person name="Lee Y.H."/>
            <person name="Li L."/>
            <person name="Manners J.M."/>
            <person name="Miranda-Saavedra D."/>
            <person name="Mukherjee M."/>
            <person name="Park G."/>
            <person name="Park J."/>
            <person name="Park S.Y."/>
            <person name="Proctor R.H."/>
            <person name="Regev A."/>
            <person name="Ruiz-Roldan M.C."/>
            <person name="Sain D."/>
            <person name="Sakthikumar S."/>
            <person name="Sykes S."/>
            <person name="Schwartz D.C."/>
            <person name="Turgeon B.G."/>
            <person name="Wapinski I."/>
            <person name="Yoder O."/>
            <person name="Young S."/>
            <person name="Zeng Q."/>
            <person name="Zhou S."/>
            <person name="Galagan J."/>
            <person name="Cuomo C.A."/>
            <person name="Kistler H.C."/>
            <person name="Rep M."/>
        </authorList>
    </citation>
    <scope>NUCLEOTIDE SEQUENCE [LARGE SCALE GENOMIC DNA]</scope>
    <source>
        <strain evidence="2">M3125 / FGSC 7600</strain>
    </source>
</reference>
<gene>
    <name evidence="1" type="ORF">FVEG_15351</name>
</gene>
<dbReference type="RefSeq" id="XP_018748065.1">
    <property type="nucleotide sequence ID" value="XM_018904476.1"/>
</dbReference>
<evidence type="ECO:0000313" key="2">
    <source>
        <dbReference type="Proteomes" id="UP000009096"/>
    </source>
</evidence>
<dbReference type="VEuPathDB" id="FungiDB:FVEG_15351"/>
<keyword evidence="2" id="KW-1185">Reference proteome</keyword>
<accession>W7M2Y6</accession>
<dbReference type="Proteomes" id="UP000009096">
    <property type="component" value="Chromosome 2"/>
</dbReference>
<protein>
    <submittedName>
        <fullName evidence="1">Uncharacterized protein</fullName>
    </submittedName>
</protein>
<evidence type="ECO:0000313" key="1">
    <source>
        <dbReference type="EMBL" id="EWG41874.1"/>
    </source>
</evidence>
<dbReference type="EMBL" id="CM000579">
    <property type="protein sequence ID" value="EWG41874.1"/>
    <property type="molecule type" value="Genomic_DNA"/>
</dbReference>
<organism evidence="1 2">
    <name type="scientific">Gibberella moniliformis (strain M3125 / FGSC 7600)</name>
    <name type="common">Maize ear and stalk rot fungus</name>
    <name type="synonym">Fusarium verticillioides</name>
    <dbReference type="NCBI Taxonomy" id="334819"/>
    <lineage>
        <taxon>Eukaryota</taxon>
        <taxon>Fungi</taxon>
        <taxon>Dikarya</taxon>
        <taxon>Ascomycota</taxon>
        <taxon>Pezizomycotina</taxon>
        <taxon>Sordariomycetes</taxon>
        <taxon>Hypocreomycetidae</taxon>
        <taxon>Hypocreales</taxon>
        <taxon>Nectriaceae</taxon>
        <taxon>Fusarium</taxon>
        <taxon>Fusarium fujikuroi species complex</taxon>
    </lineage>
</organism>
<dbReference type="AlphaFoldDB" id="W7M2Y6"/>
<dbReference type="KEGG" id="fvr:FVEG_15351"/>
<name>W7M2Y6_GIBM7</name>
<proteinExistence type="predicted"/>
<sequence>MERLWLEGVRGLVTSCDGDLVKSVVAWGGCKDEPLICAVPLYHSAILH</sequence>
<dbReference type="GeneID" id="30072227"/>
<dbReference type="EMBL" id="DS022245">
    <property type="protein sequence ID" value="EWG41874.1"/>
    <property type="molecule type" value="Genomic_DNA"/>
</dbReference>